<dbReference type="Gene3D" id="3.50.50.60">
    <property type="entry name" value="FAD/NAD(P)-binding domain"/>
    <property type="match status" value="2"/>
</dbReference>
<dbReference type="InterPro" id="IPR020946">
    <property type="entry name" value="Flavin_mOase-like"/>
</dbReference>
<dbReference type="Pfam" id="PF13450">
    <property type="entry name" value="NAD_binding_8"/>
    <property type="match status" value="1"/>
</dbReference>
<evidence type="ECO:0000313" key="6">
    <source>
        <dbReference type="EMBL" id="KAF2209908.1"/>
    </source>
</evidence>
<dbReference type="GO" id="GO:0050660">
    <property type="term" value="F:flavin adenine dinucleotide binding"/>
    <property type="evidence" value="ECO:0007669"/>
    <property type="project" value="InterPro"/>
</dbReference>
<feature type="region of interest" description="Disordered" evidence="5">
    <location>
        <begin position="454"/>
        <end position="488"/>
    </location>
</feature>
<comment type="similarity">
    <text evidence="1">Belongs to the FMO family.</text>
</comment>
<dbReference type="GO" id="GO:0004499">
    <property type="term" value="F:N,N-dimethylaniline monooxygenase activity"/>
    <property type="evidence" value="ECO:0007669"/>
    <property type="project" value="InterPro"/>
</dbReference>
<evidence type="ECO:0000256" key="5">
    <source>
        <dbReference type="SAM" id="MobiDB-lite"/>
    </source>
</evidence>
<dbReference type="Proteomes" id="UP000799539">
    <property type="component" value="Unassembled WGS sequence"/>
</dbReference>
<evidence type="ECO:0000313" key="7">
    <source>
        <dbReference type="Proteomes" id="UP000799539"/>
    </source>
</evidence>
<proteinExistence type="inferred from homology"/>
<feature type="compositionally biased region" description="Low complexity" evidence="5">
    <location>
        <begin position="459"/>
        <end position="470"/>
    </location>
</feature>
<evidence type="ECO:0000256" key="1">
    <source>
        <dbReference type="ARBA" id="ARBA00009183"/>
    </source>
</evidence>
<organism evidence="6 7">
    <name type="scientific">Cercospora zeae-maydis SCOH1-5</name>
    <dbReference type="NCBI Taxonomy" id="717836"/>
    <lineage>
        <taxon>Eukaryota</taxon>
        <taxon>Fungi</taxon>
        <taxon>Dikarya</taxon>
        <taxon>Ascomycota</taxon>
        <taxon>Pezizomycotina</taxon>
        <taxon>Dothideomycetes</taxon>
        <taxon>Dothideomycetidae</taxon>
        <taxon>Mycosphaerellales</taxon>
        <taxon>Mycosphaerellaceae</taxon>
        <taxon>Cercospora</taxon>
    </lineage>
</organism>
<dbReference type="EMBL" id="ML992684">
    <property type="protein sequence ID" value="KAF2209908.1"/>
    <property type="molecule type" value="Genomic_DNA"/>
</dbReference>
<evidence type="ECO:0000256" key="3">
    <source>
        <dbReference type="ARBA" id="ARBA00022827"/>
    </source>
</evidence>
<protein>
    <submittedName>
        <fullName evidence="6">Uncharacterized protein</fullName>
    </submittedName>
</protein>
<keyword evidence="4" id="KW-0560">Oxidoreductase</keyword>
<dbReference type="GO" id="GO:0050661">
    <property type="term" value="F:NADP binding"/>
    <property type="evidence" value="ECO:0007669"/>
    <property type="project" value="InterPro"/>
</dbReference>
<keyword evidence="3" id="KW-0274">FAD</keyword>
<dbReference type="AlphaFoldDB" id="A0A6A6F938"/>
<evidence type="ECO:0000256" key="4">
    <source>
        <dbReference type="ARBA" id="ARBA00023002"/>
    </source>
</evidence>
<evidence type="ECO:0000256" key="2">
    <source>
        <dbReference type="ARBA" id="ARBA00022630"/>
    </source>
</evidence>
<name>A0A6A6F938_9PEZI</name>
<feature type="region of interest" description="Disordered" evidence="5">
    <location>
        <begin position="67"/>
        <end position="98"/>
    </location>
</feature>
<dbReference type="InterPro" id="IPR036188">
    <property type="entry name" value="FAD/NAD-bd_sf"/>
</dbReference>
<dbReference type="OrthoDB" id="66881at2759"/>
<gene>
    <name evidence="6" type="ORF">CERZMDRAFT_46200</name>
</gene>
<dbReference type="SUPFAM" id="SSF51905">
    <property type="entry name" value="FAD/NAD(P)-binding domain"/>
    <property type="match status" value="2"/>
</dbReference>
<keyword evidence="7" id="KW-1185">Reference proteome</keyword>
<dbReference type="InterPro" id="IPR050346">
    <property type="entry name" value="FMO-like"/>
</dbReference>
<sequence>MGSLPSERRFKASSVCIIGAGPSGLAAAKYLLAEKKAFSRIVVYEQRARMGGLWNYSSDDGMGSRMPVPQTSPNGGGFAEAGRKRGSGNGNGEEKQPEFVSPVYERLETNIPRGLMGFSDLDWEEHRQLFPKHEDVLEYIQRYGEEVADLVKFGTQVLDVRLRGEDEDDGEKWIVTTRPVQRTRNLQSIEKEEEEEEQEEEVFDAVICANGHYEVPYIPDVPGISAWNEAHPDVISHSKFYRKPESFAGKKVLVIGNSASGLDISAQIEPYCAAPLIISQKSESYLNVGGNTSPSSSSSSSSLTATRITKPEIIEYIPSNRTVKFSDNTTTSHLDAILYCTGYFYSYPFLSTLTPPVITSGERVEHTFNHIFYAPHPTLSFMVLNQKVIPFPMAEAQAAVIARVLSGRLALPREEEMKRWEEGVEKEMGTGRNFHVLKFPKDAEQINFLGEWARSADQESPSSSPFTSSSEDSEGVGKTPPHWGEKEFFTRERFPHIKSAFNALGEKRHEVRSLEEVGFDFEKWKAEQK</sequence>
<dbReference type="PRINTS" id="PR00419">
    <property type="entry name" value="ADXRDTASE"/>
</dbReference>
<dbReference type="Pfam" id="PF00743">
    <property type="entry name" value="FMO-like"/>
    <property type="match status" value="2"/>
</dbReference>
<reference evidence="6" key="1">
    <citation type="journal article" date="2020" name="Stud. Mycol.">
        <title>101 Dothideomycetes genomes: a test case for predicting lifestyles and emergence of pathogens.</title>
        <authorList>
            <person name="Haridas S."/>
            <person name="Albert R."/>
            <person name="Binder M."/>
            <person name="Bloem J."/>
            <person name="Labutti K."/>
            <person name="Salamov A."/>
            <person name="Andreopoulos B."/>
            <person name="Baker S."/>
            <person name="Barry K."/>
            <person name="Bills G."/>
            <person name="Bluhm B."/>
            <person name="Cannon C."/>
            <person name="Castanera R."/>
            <person name="Culley D."/>
            <person name="Daum C."/>
            <person name="Ezra D."/>
            <person name="Gonzalez J."/>
            <person name="Henrissat B."/>
            <person name="Kuo A."/>
            <person name="Liang C."/>
            <person name="Lipzen A."/>
            <person name="Lutzoni F."/>
            <person name="Magnuson J."/>
            <person name="Mondo S."/>
            <person name="Nolan M."/>
            <person name="Ohm R."/>
            <person name="Pangilinan J."/>
            <person name="Park H.-J."/>
            <person name="Ramirez L."/>
            <person name="Alfaro M."/>
            <person name="Sun H."/>
            <person name="Tritt A."/>
            <person name="Yoshinaga Y."/>
            <person name="Zwiers L.-H."/>
            <person name="Turgeon B."/>
            <person name="Goodwin S."/>
            <person name="Spatafora J."/>
            <person name="Crous P."/>
            <person name="Grigoriev I."/>
        </authorList>
    </citation>
    <scope>NUCLEOTIDE SEQUENCE</scope>
    <source>
        <strain evidence="6">SCOH1-5</strain>
    </source>
</reference>
<dbReference type="PANTHER" id="PTHR23023">
    <property type="entry name" value="DIMETHYLANILINE MONOOXYGENASE"/>
    <property type="match status" value="1"/>
</dbReference>
<keyword evidence="2" id="KW-0285">Flavoprotein</keyword>
<accession>A0A6A6F938</accession>